<name>A0A6J4S7M2_9ACTN</name>
<reference evidence="2" key="1">
    <citation type="submission" date="2020-02" db="EMBL/GenBank/DDBJ databases">
        <authorList>
            <person name="Meier V. D."/>
        </authorList>
    </citation>
    <scope>NUCLEOTIDE SEQUENCE</scope>
    <source>
        <strain evidence="2">AVDCRST_MAG53</strain>
    </source>
</reference>
<proteinExistence type="predicted"/>
<feature type="compositionally biased region" description="Low complexity" evidence="1">
    <location>
        <begin position="44"/>
        <end position="54"/>
    </location>
</feature>
<feature type="compositionally biased region" description="Basic residues" evidence="1">
    <location>
        <begin position="55"/>
        <end position="80"/>
    </location>
</feature>
<feature type="compositionally biased region" description="Basic residues" evidence="1">
    <location>
        <begin position="1"/>
        <end position="11"/>
    </location>
</feature>
<dbReference type="EMBL" id="CADCVR010000029">
    <property type="protein sequence ID" value="CAA9484747.1"/>
    <property type="molecule type" value="Genomic_DNA"/>
</dbReference>
<protein>
    <submittedName>
        <fullName evidence="2">Uncharacterized protein</fullName>
    </submittedName>
</protein>
<accession>A0A6J4S7M2</accession>
<evidence type="ECO:0000313" key="2">
    <source>
        <dbReference type="EMBL" id="CAA9484747.1"/>
    </source>
</evidence>
<gene>
    <name evidence="2" type="ORF">AVDCRST_MAG53-831</name>
</gene>
<dbReference type="AlphaFoldDB" id="A0A6J4S7M2"/>
<feature type="region of interest" description="Disordered" evidence="1">
    <location>
        <begin position="1"/>
        <end position="81"/>
    </location>
</feature>
<sequence length="129" mass="14226">MAARPFNRRPPGHTGLSVEEDRGGYARFSPGGPAGVRRVRRSTVSRPPTAPAGLRPRRARADRVRRRRRAVTAHPHRRRRPDATISHLRHFGDAVPMPAAALGLRSGEQAVRAAVGGARTRFTDMRSSR</sequence>
<organism evidence="2">
    <name type="scientific">uncultured Solirubrobacteraceae bacterium</name>
    <dbReference type="NCBI Taxonomy" id="1162706"/>
    <lineage>
        <taxon>Bacteria</taxon>
        <taxon>Bacillati</taxon>
        <taxon>Actinomycetota</taxon>
        <taxon>Thermoleophilia</taxon>
        <taxon>Solirubrobacterales</taxon>
        <taxon>Solirubrobacteraceae</taxon>
        <taxon>environmental samples</taxon>
    </lineage>
</organism>
<evidence type="ECO:0000256" key="1">
    <source>
        <dbReference type="SAM" id="MobiDB-lite"/>
    </source>
</evidence>